<organism evidence="2 3">
    <name type="scientific">Aspergillus pseudocaelatus</name>
    <dbReference type="NCBI Taxonomy" id="1825620"/>
    <lineage>
        <taxon>Eukaryota</taxon>
        <taxon>Fungi</taxon>
        <taxon>Dikarya</taxon>
        <taxon>Ascomycota</taxon>
        <taxon>Pezizomycotina</taxon>
        <taxon>Eurotiomycetes</taxon>
        <taxon>Eurotiomycetidae</taxon>
        <taxon>Eurotiales</taxon>
        <taxon>Aspergillaceae</taxon>
        <taxon>Aspergillus</taxon>
        <taxon>Aspergillus subgen. Circumdati</taxon>
    </lineage>
</organism>
<protein>
    <submittedName>
        <fullName evidence="2">Uncharacterized protein</fullName>
    </submittedName>
</protein>
<gene>
    <name evidence="2" type="ORF">BDV36DRAFT_262832</name>
</gene>
<accession>A0ABQ6WEE5</accession>
<proteinExistence type="predicted"/>
<keyword evidence="1" id="KW-0812">Transmembrane</keyword>
<keyword evidence="1" id="KW-0472">Membrane</keyword>
<keyword evidence="3" id="KW-1185">Reference proteome</keyword>
<dbReference type="EMBL" id="ML735766">
    <property type="protein sequence ID" value="KAE8415478.1"/>
    <property type="molecule type" value="Genomic_DNA"/>
</dbReference>
<feature type="transmembrane region" description="Helical" evidence="1">
    <location>
        <begin position="53"/>
        <end position="72"/>
    </location>
</feature>
<evidence type="ECO:0000256" key="1">
    <source>
        <dbReference type="SAM" id="Phobius"/>
    </source>
</evidence>
<evidence type="ECO:0000313" key="3">
    <source>
        <dbReference type="Proteomes" id="UP000325395"/>
    </source>
</evidence>
<sequence length="79" mass="9038">MFLSSNSLNSQTSFQFNEPNSKGCLQDCISLAQFCPKCRKARPTCSETYPARLILFSFSHSYLILVPGYVLAQRIRYLH</sequence>
<dbReference type="Proteomes" id="UP000325395">
    <property type="component" value="Unassembled WGS sequence"/>
</dbReference>
<evidence type="ECO:0000313" key="2">
    <source>
        <dbReference type="EMBL" id="KAE8415478.1"/>
    </source>
</evidence>
<keyword evidence="1" id="KW-1133">Transmembrane helix</keyword>
<name>A0ABQ6WEE5_9EURO</name>
<reference evidence="2 3" key="1">
    <citation type="submission" date="2019-04" db="EMBL/GenBank/DDBJ databases">
        <authorList>
            <consortium name="DOE Joint Genome Institute"/>
            <person name="Mondo S."/>
            <person name="Kjaerbolling I."/>
            <person name="Vesth T."/>
            <person name="Frisvad J.C."/>
            <person name="Nybo J.L."/>
            <person name="Theobald S."/>
            <person name="Kildgaard S."/>
            <person name="Isbrandt T."/>
            <person name="Kuo A."/>
            <person name="Sato A."/>
            <person name="Lyhne E.K."/>
            <person name="Kogle M.E."/>
            <person name="Wiebenga A."/>
            <person name="Kun R.S."/>
            <person name="Lubbers R.J."/>
            <person name="Makela M.R."/>
            <person name="Barry K."/>
            <person name="Chovatia M."/>
            <person name="Clum A."/>
            <person name="Daum C."/>
            <person name="Haridas S."/>
            <person name="He G."/>
            <person name="LaButti K."/>
            <person name="Lipzen A."/>
            <person name="Riley R."/>
            <person name="Salamov A."/>
            <person name="Simmons B.A."/>
            <person name="Magnuson J.K."/>
            <person name="Henrissat B."/>
            <person name="Mortensen U.H."/>
            <person name="Larsen T.O."/>
            <person name="Devries R.P."/>
            <person name="Grigoriev I.V."/>
            <person name="Machida M."/>
            <person name="Baker S.E."/>
            <person name="Andersen M.R."/>
            <person name="Cantor M.N."/>
            <person name="Hua S.X."/>
        </authorList>
    </citation>
    <scope>NUCLEOTIDE SEQUENCE [LARGE SCALE GENOMIC DNA]</scope>
    <source>
        <strain evidence="2 3">CBS 117616</strain>
    </source>
</reference>